<dbReference type="PROSITE" id="PS50850">
    <property type="entry name" value="MFS"/>
    <property type="match status" value="1"/>
</dbReference>
<evidence type="ECO:0000256" key="6">
    <source>
        <dbReference type="SAM" id="Phobius"/>
    </source>
</evidence>
<dbReference type="eggNOG" id="KOG0255">
    <property type="taxonomic scope" value="Eukaryota"/>
</dbReference>
<keyword evidence="3 6" id="KW-1133">Transmembrane helix</keyword>
<evidence type="ECO:0000313" key="8">
    <source>
        <dbReference type="EMBL" id="EDK42334.1"/>
    </source>
</evidence>
<dbReference type="Proteomes" id="UP000001996">
    <property type="component" value="Unassembled WGS sequence"/>
</dbReference>
<keyword evidence="9" id="KW-1185">Reference proteome</keyword>
<feature type="transmembrane region" description="Helical" evidence="6">
    <location>
        <begin position="488"/>
        <end position="510"/>
    </location>
</feature>
<dbReference type="SUPFAM" id="SSF103473">
    <property type="entry name" value="MFS general substrate transporter"/>
    <property type="match status" value="1"/>
</dbReference>
<dbReference type="PANTHER" id="PTHR23502:SF23">
    <property type="entry name" value="FLUCONAZOLE RESISTANCE PROTEIN 1"/>
    <property type="match status" value="1"/>
</dbReference>
<gene>
    <name evidence="8" type="ORF">LELG_00512</name>
</gene>
<comment type="subcellular location">
    <subcellularLocation>
        <location evidence="1">Membrane</location>
        <topology evidence="1">Multi-pass membrane protein</topology>
    </subcellularLocation>
</comment>
<name>A5DT26_LODEL</name>
<feature type="transmembrane region" description="Helical" evidence="6">
    <location>
        <begin position="531"/>
        <end position="553"/>
    </location>
</feature>
<evidence type="ECO:0000256" key="3">
    <source>
        <dbReference type="ARBA" id="ARBA00022989"/>
    </source>
</evidence>
<dbReference type="GO" id="GO:0042910">
    <property type="term" value="F:xenobiotic transmembrane transporter activity"/>
    <property type="evidence" value="ECO:0007669"/>
    <property type="project" value="InterPro"/>
</dbReference>
<dbReference type="GO" id="GO:0015244">
    <property type="term" value="F:fluconazole transmembrane transporter activity"/>
    <property type="evidence" value="ECO:0007669"/>
    <property type="project" value="TreeGrafter"/>
</dbReference>
<dbReference type="GeneID" id="5235965"/>
<reference evidence="8 9" key="1">
    <citation type="journal article" date="2009" name="Nature">
        <title>Evolution of pathogenicity and sexual reproduction in eight Candida genomes.</title>
        <authorList>
            <person name="Butler G."/>
            <person name="Rasmussen M.D."/>
            <person name="Lin M.F."/>
            <person name="Santos M.A."/>
            <person name="Sakthikumar S."/>
            <person name="Munro C.A."/>
            <person name="Rheinbay E."/>
            <person name="Grabherr M."/>
            <person name="Forche A."/>
            <person name="Reedy J.L."/>
            <person name="Agrafioti I."/>
            <person name="Arnaud M.B."/>
            <person name="Bates S."/>
            <person name="Brown A.J."/>
            <person name="Brunke S."/>
            <person name="Costanzo M.C."/>
            <person name="Fitzpatrick D.A."/>
            <person name="de Groot P.W."/>
            <person name="Harris D."/>
            <person name="Hoyer L.L."/>
            <person name="Hube B."/>
            <person name="Klis F.M."/>
            <person name="Kodira C."/>
            <person name="Lennard N."/>
            <person name="Logue M.E."/>
            <person name="Martin R."/>
            <person name="Neiman A.M."/>
            <person name="Nikolaou E."/>
            <person name="Quail M.A."/>
            <person name="Quinn J."/>
            <person name="Santos M.C."/>
            <person name="Schmitzberger F.F."/>
            <person name="Sherlock G."/>
            <person name="Shah P."/>
            <person name="Silverstein K.A."/>
            <person name="Skrzypek M.S."/>
            <person name="Soll D."/>
            <person name="Staggs R."/>
            <person name="Stansfield I."/>
            <person name="Stumpf M.P."/>
            <person name="Sudbery P.E."/>
            <person name="Srikantha T."/>
            <person name="Zeng Q."/>
            <person name="Berman J."/>
            <person name="Berriman M."/>
            <person name="Heitman J."/>
            <person name="Gow N.A."/>
            <person name="Lorenz M.C."/>
            <person name="Birren B.W."/>
            <person name="Kellis M."/>
            <person name="Cuomo C.A."/>
        </authorList>
    </citation>
    <scope>NUCLEOTIDE SEQUENCE [LARGE SCALE GENOMIC DNA]</scope>
    <source>
        <strain evidence="9">ATCC 11503 / BCRC 21390 / CBS 2605 / JCM 1781 / NBRC 1676 / NRRL YB-4239</strain>
    </source>
</reference>
<dbReference type="FunCoup" id="A5DT26">
    <property type="interactions" value="6"/>
</dbReference>
<feature type="transmembrane region" description="Helical" evidence="6">
    <location>
        <begin position="275"/>
        <end position="298"/>
    </location>
</feature>
<dbReference type="GO" id="GO:0005886">
    <property type="term" value="C:plasma membrane"/>
    <property type="evidence" value="ECO:0007669"/>
    <property type="project" value="UniProtKB-ARBA"/>
</dbReference>
<dbReference type="FunFam" id="1.20.1250.20:FF:000011">
    <property type="entry name" value="MFS multidrug transporter, putative"/>
    <property type="match status" value="1"/>
</dbReference>
<feature type="transmembrane region" description="Helical" evidence="6">
    <location>
        <begin position="382"/>
        <end position="401"/>
    </location>
</feature>
<dbReference type="OMA" id="PVYYLTF"/>
<evidence type="ECO:0000256" key="1">
    <source>
        <dbReference type="ARBA" id="ARBA00004141"/>
    </source>
</evidence>
<feature type="region of interest" description="Disordered" evidence="5">
    <location>
        <begin position="55"/>
        <end position="106"/>
    </location>
</feature>
<dbReference type="CDD" id="cd17323">
    <property type="entry name" value="MFS_Tpo1_MDR_like"/>
    <property type="match status" value="1"/>
</dbReference>
<dbReference type="OrthoDB" id="3357846at2759"/>
<evidence type="ECO:0000256" key="5">
    <source>
        <dbReference type="SAM" id="MobiDB-lite"/>
    </source>
</evidence>
<evidence type="ECO:0000259" key="7">
    <source>
        <dbReference type="PROSITE" id="PS50850"/>
    </source>
</evidence>
<dbReference type="HOGENOM" id="CLU_008455_11_1_1"/>
<feature type="transmembrane region" description="Helical" evidence="6">
    <location>
        <begin position="459"/>
        <end position="482"/>
    </location>
</feature>
<feature type="transmembrane region" description="Helical" evidence="6">
    <location>
        <begin position="245"/>
        <end position="263"/>
    </location>
</feature>
<organism evidence="8 9">
    <name type="scientific">Lodderomyces elongisporus (strain ATCC 11503 / CBS 2605 / JCM 1781 / NBRC 1676 / NRRL YB-4239)</name>
    <name type="common">Yeast</name>
    <name type="synonym">Saccharomyces elongisporus</name>
    <dbReference type="NCBI Taxonomy" id="379508"/>
    <lineage>
        <taxon>Eukaryota</taxon>
        <taxon>Fungi</taxon>
        <taxon>Dikarya</taxon>
        <taxon>Ascomycota</taxon>
        <taxon>Saccharomycotina</taxon>
        <taxon>Pichiomycetes</taxon>
        <taxon>Debaryomycetaceae</taxon>
        <taxon>Candida/Lodderomyces clade</taxon>
        <taxon>Lodderomyces</taxon>
    </lineage>
</organism>
<dbReference type="VEuPathDB" id="FungiDB:LELG_00512"/>
<dbReference type="EMBL" id="CH981524">
    <property type="protein sequence ID" value="EDK42334.1"/>
    <property type="molecule type" value="Genomic_DNA"/>
</dbReference>
<dbReference type="GO" id="GO:1990961">
    <property type="term" value="P:xenobiotic detoxification by transmembrane export across the plasma membrane"/>
    <property type="evidence" value="ECO:0007669"/>
    <property type="project" value="TreeGrafter"/>
</dbReference>
<dbReference type="KEGG" id="lel:PVL30_000497"/>
<feature type="transmembrane region" description="Helical" evidence="6">
    <location>
        <begin position="559"/>
        <end position="581"/>
    </location>
</feature>
<evidence type="ECO:0000256" key="2">
    <source>
        <dbReference type="ARBA" id="ARBA00022692"/>
    </source>
</evidence>
<feature type="transmembrane region" description="Helical" evidence="6">
    <location>
        <begin position="214"/>
        <end position="233"/>
    </location>
</feature>
<feature type="transmembrane region" description="Helical" evidence="6">
    <location>
        <begin position="178"/>
        <end position="202"/>
    </location>
</feature>
<dbReference type="NCBIfam" id="TIGR00880">
    <property type="entry name" value="2_A_01_02"/>
    <property type="match status" value="1"/>
</dbReference>
<feature type="transmembrane region" description="Helical" evidence="6">
    <location>
        <begin position="413"/>
        <end position="438"/>
    </location>
</feature>
<dbReference type="Gene3D" id="1.20.1250.20">
    <property type="entry name" value="MFS general substrate transporter like domains"/>
    <property type="match status" value="1"/>
</dbReference>
<dbReference type="STRING" id="379508.A5DT26"/>
<proteinExistence type="predicted"/>
<keyword evidence="4 6" id="KW-0472">Membrane</keyword>
<dbReference type="AlphaFoldDB" id="A5DT26"/>
<dbReference type="InterPro" id="IPR020846">
    <property type="entry name" value="MFS_dom"/>
</dbReference>
<feature type="transmembrane region" description="Helical" evidence="6">
    <location>
        <begin position="304"/>
        <end position="325"/>
    </location>
</feature>
<dbReference type="InParanoid" id="A5DT26"/>
<keyword evidence="2 6" id="KW-0812">Transmembrane</keyword>
<protein>
    <submittedName>
        <fullName evidence="8">Benomyl/methotrexate resistance protein</fullName>
    </submittedName>
</protein>
<dbReference type="InterPro" id="IPR001958">
    <property type="entry name" value="Tet-R_TetA/multi-R_MdtG-like"/>
</dbReference>
<feature type="domain" description="Major facilitator superfamily (MFS) profile" evidence="7">
    <location>
        <begin position="146"/>
        <end position="586"/>
    </location>
</feature>
<dbReference type="InterPro" id="IPR036259">
    <property type="entry name" value="MFS_trans_sf"/>
</dbReference>
<accession>A5DT26</accession>
<evidence type="ECO:0000256" key="4">
    <source>
        <dbReference type="ARBA" id="ARBA00023136"/>
    </source>
</evidence>
<dbReference type="PANTHER" id="PTHR23502">
    <property type="entry name" value="MAJOR FACILITATOR SUPERFAMILY"/>
    <property type="match status" value="1"/>
</dbReference>
<dbReference type="InterPro" id="IPR011701">
    <property type="entry name" value="MFS"/>
</dbReference>
<sequence length="596" mass="66429">MPHRFLRDSFVARLVYHLSGHKYFRHPDEKDDYIVPEKYYPGYFEKEKRVSVGSTSVVAGSDDFDRTKVQDDEPIESQEPQAQQEQEQEQEEKEGGQAPRGVLDSQSSMLTTETKANFTNDGYIIVDWEGPDDPDNPCNWPWYEKSFLILEISLLTTSVYMASAVYTPGIEQMQQELGWSTVELSLGVFLFVLGYGIGPLLWSPLSENAIFGRTSIYIVTLFVFVVLQIPTALTQNVGGFCISRFLAGFFGSPCLATGGASVADVTHPWNIPISLAVWAIGAVAGPSMGPFFGSILTVKGGWRWCFWFIMIISGFALAVFSFLLPETYAPTLLARKAKRLRAKTGNPKITSAGILENELKSFKQILIETLWRPIEITVMEPVVLLIDIYIAMIYSILYLFFEAFPIYFVENRGFTLVELGLCYLSILVGVLVTVVFYIPLIRHLFTKPILNHQQIYPEVFIPLAIFGGCLLAAGLFIFAWSATTFTHWIGPLIGVAIIGGGAFLMFQTLFNYMSASFKTEYIASVYASNDLVRSSVASVFPIFGSALFNNLAIDNYPVGWGMCLIAFIATGMIAIPVLFYLNGPKLRARSKYAKSG</sequence>
<feature type="transmembrane region" description="Helical" evidence="6">
    <location>
        <begin position="147"/>
        <end position="166"/>
    </location>
</feature>
<dbReference type="Pfam" id="PF07690">
    <property type="entry name" value="MFS_1"/>
    <property type="match status" value="1"/>
</dbReference>
<evidence type="ECO:0000313" key="9">
    <source>
        <dbReference type="Proteomes" id="UP000001996"/>
    </source>
</evidence>